<protein>
    <recommendedName>
        <fullName evidence="4">RRM domain-containing protein</fullName>
    </recommendedName>
</protein>
<evidence type="ECO:0000313" key="5">
    <source>
        <dbReference type="EMBL" id="CAD7396356.1"/>
    </source>
</evidence>
<evidence type="ECO:0000259" key="4">
    <source>
        <dbReference type="PROSITE" id="PS50102"/>
    </source>
</evidence>
<keyword evidence="1 2" id="KW-0694">RNA-binding</keyword>
<dbReference type="SUPFAM" id="SSF54928">
    <property type="entry name" value="RNA-binding domain, RBD"/>
    <property type="match status" value="1"/>
</dbReference>
<dbReference type="Pfam" id="PF00076">
    <property type="entry name" value="RRM_1"/>
    <property type="match status" value="1"/>
</dbReference>
<feature type="domain" description="RRM" evidence="4">
    <location>
        <begin position="95"/>
        <end position="168"/>
    </location>
</feature>
<sequence length="310" mass="33600">MTTTTTTTTTINHTTARQVAGPQSTNTIYCHQHNNRQPACSSSDTLINLARLVDALVPDLVPGAVQLGALVQIPGTGGFSFQTTMSRYREWDLSCKLYVGNLGSSASKHEIESAFTKYGPLRNVWVARNPPGFAFVEFEDPRDAEDAVRGLDGTRLCGTRVRVEMSSGRSRRGGGGGGGGGGRRNSGPTRAPSTSPEPPSATLDIFSILRVMSRGHLTTTNQPQQNKSALLYAAPRHLRVLRIIFSPISFTAQTLPHQVSLQKPFTSALTLRFQGQTVIGPEENIYTTLCEVYQLFLSANHVELNVNTAI</sequence>
<evidence type="ECO:0000256" key="1">
    <source>
        <dbReference type="ARBA" id="ARBA00022884"/>
    </source>
</evidence>
<reference evidence="5" key="1">
    <citation type="submission" date="2020-11" db="EMBL/GenBank/DDBJ databases">
        <authorList>
            <person name="Tran Van P."/>
        </authorList>
    </citation>
    <scope>NUCLEOTIDE SEQUENCE</scope>
</reference>
<evidence type="ECO:0000256" key="2">
    <source>
        <dbReference type="PROSITE-ProRule" id="PRU00176"/>
    </source>
</evidence>
<dbReference type="PANTHER" id="PTHR23147">
    <property type="entry name" value="SERINE/ARGININE RICH SPLICING FACTOR"/>
    <property type="match status" value="1"/>
</dbReference>
<accession>A0A7R9GSL1</accession>
<dbReference type="SMART" id="SM00360">
    <property type="entry name" value="RRM"/>
    <property type="match status" value="1"/>
</dbReference>
<dbReference type="AlphaFoldDB" id="A0A7R9GSL1"/>
<dbReference type="EMBL" id="OD000196">
    <property type="protein sequence ID" value="CAD7396356.1"/>
    <property type="molecule type" value="Genomic_DNA"/>
</dbReference>
<name>A0A7R9GSL1_TIMPO</name>
<feature type="compositionally biased region" description="Low complexity" evidence="3">
    <location>
        <begin position="185"/>
        <end position="194"/>
    </location>
</feature>
<dbReference type="InterPro" id="IPR050907">
    <property type="entry name" value="SRSF"/>
</dbReference>
<evidence type="ECO:0000256" key="3">
    <source>
        <dbReference type="SAM" id="MobiDB-lite"/>
    </source>
</evidence>
<dbReference type="InterPro" id="IPR000504">
    <property type="entry name" value="RRM_dom"/>
</dbReference>
<dbReference type="CDD" id="cd12373">
    <property type="entry name" value="RRM_SRSF3_like"/>
    <property type="match status" value="1"/>
</dbReference>
<feature type="compositionally biased region" description="Gly residues" evidence="3">
    <location>
        <begin position="173"/>
        <end position="184"/>
    </location>
</feature>
<dbReference type="InterPro" id="IPR035979">
    <property type="entry name" value="RBD_domain_sf"/>
</dbReference>
<feature type="region of interest" description="Disordered" evidence="3">
    <location>
        <begin position="161"/>
        <end position="201"/>
    </location>
</feature>
<proteinExistence type="predicted"/>
<dbReference type="GO" id="GO:0003723">
    <property type="term" value="F:RNA binding"/>
    <property type="evidence" value="ECO:0007669"/>
    <property type="project" value="UniProtKB-UniRule"/>
</dbReference>
<dbReference type="InterPro" id="IPR012677">
    <property type="entry name" value="Nucleotide-bd_a/b_plait_sf"/>
</dbReference>
<organism evidence="5">
    <name type="scientific">Timema poppense</name>
    <name type="common">Walking stick</name>
    <dbReference type="NCBI Taxonomy" id="170557"/>
    <lineage>
        <taxon>Eukaryota</taxon>
        <taxon>Metazoa</taxon>
        <taxon>Ecdysozoa</taxon>
        <taxon>Arthropoda</taxon>
        <taxon>Hexapoda</taxon>
        <taxon>Insecta</taxon>
        <taxon>Pterygota</taxon>
        <taxon>Neoptera</taxon>
        <taxon>Polyneoptera</taxon>
        <taxon>Phasmatodea</taxon>
        <taxon>Timematodea</taxon>
        <taxon>Timematoidea</taxon>
        <taxon>Timematidae</taxon>
        <taxon>Timema</taxon>
    </lineage>
</organism>
<dbReference type="Gene3D" id="3.30.70.330">
    <property type="match status" value="1"/>
</dbReference>
<dbReference type="FunFam" id="3.30.70.330:FF:000899">
    <property type="entry name" value="RNA-binding protein 1"/>
    <property type="match status" value="1"/>
</dbReference>
<dbReference type="PROSITE" id="PS50102">
    <property type="entry name" value="RRM"/>
    <property type="match status" value="1"/>
</dbReference>
<gene>
    <name evidence="5" type="ORF">TPSB3V08_LOCUS636</name>
</gene>